<dbReference type="AlphaFoldDB" id="W6UIQ9"/>
<reference evidence="12 13" key="1">
    <citation type="journal article" date="2013" name="Nat. Genet.">
        <title>The genome of the hydatid tapeworm Echinococcus granulosus.</title>
        <authorList>
            <person name="Zheng H."/>
            <person name="Zhang W."/>
            <person name="Zhang L."/>
            <person name="Zhang Z."/>
            <person name="Li J."/>
            <person name="Lu G."/>
            <person name="Zhu Y."/>
            <person name="Wang Y."/>
            <person name="Huang Y."/>
            <person name="Liu J."/>
            <person name="Kang H."/>
            <person name="Chen J."/>
            <person name="Wang L."/>
            <person name="Chen A."/>
            <person name="Yu S."/>
            <person name="Gao Z."/>
            <person name="Jin L."/>
            <person name="Gu W."/>
            <person name="Wang Z."/>
            <person name="Zhao L."/>
            <person name="Shi B."/>
            <person name="Wen H."/>
            <person name="Lin R."/>
            <person name="Jones M.K."/>
            <person name="Brejova B."/>
            <person name="Vinar T."/>
            <person name="Zhao G."/>
            <person name="McManus D.P."/>
            <person name="Chen Z."/>
            <person name="Zhou Y."/>
            <person name="Wang S."/>
        </authorList>
    </citation>
    <scope>NUCLEOTIDE SEQUENCE [LARGE SCALE GENOMIC DNA]</scope>
</reference>
<feature type="domain" description="Cadherin" evidence="11">
    <location>
        <begin position="286"/>
        <end position="387"/>
    </location>
</feature>
<accession>W6UIQ9</accession>
<dbReference type="CTD" id="36339774"/>
<evidence type="ECO:0000256" key="7">
    <source>
        <dbReference type="ARBA" id="ARBA00023180"/>
    </source>
</evidence>
<dbReference type="Proteomes" id="UP000019149">
    <property type="component" value="Unassembled WGS sequence"/>
</dbReference>
<name>W6UIQ9_ECHGR</name>
<evidence type="ECO:0000256" key="4">
    <source>
        <dbReference type="ARBA" id="ARBA00022837"/>
    </source>
</evidence>
<comment type="subcellular location">
    <subcellularLocation>
        <location evidence="1">Membrane</location>
        <topology evidence="1">Single-pass membrane protein</topology>
    </subcellularLocation>
</comment>
<evidence type="ECO:0000256" key="8">
    <source>
        <dbReference type="PROSITE-ProRule" id="PRU00043"/>
    </source>
</evidence>
<keyword evidence="6 10" id="KW-0472">Membrane</keyword>
<evidence type="ECO:0000256" key="10">
    <source>
        <dbReference type="SAM" id="Phobius"/>
    </source>
</evidence>
<evidence type="ECO:0000259" key="11">
    <source>
        <dbReference type="PROSITE" id="PS50268"/>
    </source>
</evidence>
<dbReference type="GO" id="GO:0016539">
    <property type="term" value="P:intein-mediated protein splicing"/>
    <property type="evidence" value="ECO:0007669"/>
    <property type="project" value="InterPro"/>
</dbReference>
<dbReference type="PROSITE" id="PS00232">
    <property type="entry name" value="CADHERIN_1"/>
    <property type="match status" value="1"/>
</dbReference>
<dbReference type="OrthoDB" id="6079678at2759"/>
<keyword evidence="3" id="KW-0677">Repeat</keyword>
<dbReference type="PROSITE" id="PS50268">
    <property type="entry name" value="CADHERIN_2"/>
    <property type="match status" value="2"/>
</dbReference>
<evidence type="ECO:0000256" key="9">
    <source>
        <dbReference type="SAM" id="MobiDB-lite"/>
    </source>
</evidence>
<dbReference type="SUPFAM" id="SSF49313">
    <property type="entry name" value="Cadherin-like"/>
    <property type="match status" value="1"/>
</dbReference>
<keyword evidence="5 10" id="KW-1133">Transmembrane helix</keyword>
<dbReference type="PROSITE" id="PS50817">
    <property type="entry name" value="INTEIN_N_TER"/>
    <property type="match status" value="1"/>
</dbReference>
<evidence type="ECO:0000313" key="13">
    <source>
        <dbReference type="Proteomes" id="UP000019149"/>
    </source>
</evidence>
<proteinExistence type="predicted"/>
<dbReference type="InterPro" id="IPR006141">
    <property type="entry name" value="Intein_N"/>
</dbReference>
<dbReference type="InterPro" id="IPR020894">
    <property type="entry name" value="Cadherin_CS"/>
</dbReference>
<evidence type="ECO:0000256" key="6">
    <source>
        <dbReference type="ARBA" id="ARBA00023136"/>
    </source>
</evidence>
<evidence type="ECO:0000256" key="2">
    <source>
        <dbReference type="ARBA" id="ARBA00022692"/>
    </source>
</evidence>
<keyword evidence="2 10" id="KW-0812">Transmembrane</keyword>
<evidence type="ECO:0000256" key="3">
    <source>
        <dbReference type="ARBA" id="ARBA00022737"/>
    </source>
</evidence>
<feature type="region of interest" description="Disordered" evidence="9">
    <location>
        <begin position="434"/>
        <end position="463"/>
    </location>
</feature>
<evidence type="ECO:0000313" key="12">
    <source>
        <dbReference type="EMBL" id="EUB61026.1"/>
    </source>
</evidence>
<evidence type="ECO:0000256" key="1">
    <source>
        <dbReference type="ARBA" id="ARBA00004167"/>
    </source>
</evidence>
<dbReference type="STRING" id="6210.W6UIQ9"/>
<dbReference type="GeneID" id="36339774"/>
<dbReference type="InterPro" id="IPR050174">
    <property type="entry name" value="Protocadherin/Cadherin-CA"/>
</dbReference>
<organism evidence="12 13">
    <name type="scientific">Echinococcus granulosus</name>
    <name type="common">Hydatid tapeworm</name>
    <dbReference type="NCBI Taxonomy" id="6210"/>
    <lineage>
        <taxon>Eukaryota</taxon>
        <taxon>Metazoa</taxon>
        <taxon>Spiralia</taxon>
        <taxon>Lophotrochozoa</taxon>
        <taxon>Platyhelminthes</taxon>
        <taxon>Cestoda</taxon>
        <taxon>Eucestoda</taxon>
        <taxon>Cyclophyllidea</taxon>
        <taxon>Taeniidae</taxon>
        <taxon>Echinococcus</taxon>
        <taxon>Echinococcus granulosus group</taxon>
    </lineage>
</organism>
<dbReference type="SMART" id="SM00112">
    <property type="entry name" value="CA"/>
    <property type="match status" value="1"/>
</dbReference>
<dbReference type="PANTHER" id="PTHR24028">
    <property type="entry name" value="CADHERIN-87A"/>
    <property type="match status" value="1"/>
</dbReference>
<feature type="domain" description="Cadherin" evidence="11">
    <location>
        <begin position="133"/>
        <end position="260"/>
    </location>
</feature>
<keyword evidence="7" id="KW-0325">Glycoprotein</keyword>
<feature type="transmembrane region" description="Helical" evidence="10">
    <location>
        <begin position="107"/>
        <end position="126"/>
    </location>
</feature>
<dbReference type="PRINTS" id="PR00205">
    <property type="entry name" value="CADHERIN"/>
</dbReference>
<dbReference type="GO" id="GO:0007156">
    <property type="term" value="P:homophilic cell adhesion via plasma membrane adhesion molecules"/>
    <property type="evidence" value="ECO:0007669"/>
    <property type="project" value="InterPro"/>
</dbReference>
<comment type="caution">
    <text evidence="12">The sequence shown here is derived from an EMBL/GenBank/DDBJ whole genome shotgun (WGS) entry which is preliminary data.</text>
</comment>
<gene>
    <name evidence="12" type="ORF">EGR_04059</name>
</gene>
<dbReference type="GO" id="GO:0005509">
    <property type="term" value="F:calcium ion binding"/>
    <property type="evidence" value="ECO:0007669"/>
    <property type="project" value="UniProtKB-UniRule"/>
</dbReference>
<keyword evidence="13" id="KW-1185">Reference proteome</keyword>
<dbReference type="CDD" id="cd11304">
    <property type="entry name" value="Cadherin_repeat"/>
    <property type="match status" value="2"/>
</dbReference>
<sequence>MSPADAKSRRQAFAGQERELCEELEVPNVEWNPCVNRWHAYNNNNILDRYVDLKVVRATRVQVNANWTHFRDPEWSTNPPADAVERACTHAPKHAHMHASITWRRGYHLLLCLFLSLCLAWLPIALSSSWRIPATEVKYRFSENSPPGQILGNVAGSAPQKSVTYAFGAPSQLFHLDPVTSELSLKAEIDAEKLCGLATWRDDEKGDPNNDLTDIVTCTPSTGELSVQLDVNAILPDGGLQAVFKVTVEVLDVDDNPPLFDNQRVWKRHLREVFYRKGRKIDLPKARDIDLLPEHRLIRYTLEQHSPAVEDTFHFEVSSSETPTLVLLKDLDAETQEYFNMTLVAFNPSRSSHYHGMYVGGRGSEQLESRLQVEIYVVDMNDNEPYFEEPSCNVTVHEDTLPGTVIFQCVSVTSTNPLTPALLLCPLPPVSASRPSSSSSPVGACDQHSSANNHPPRRARLRQ</sequence>
<dbReference type="InterPro" id="IPR015919">
    <property type="entry name" value="Cadherin-like_sf"/>
</dbReference>
<dbReference type="GO" id="GO:0005886">
    <property type="term" value="C:plasma membrane"/>
    <property type="evidence" value="ECO:0007669"/>
    <property type="project" value="InterPro"/>
</dbReference>
<dbReference type="RefSeq" id="XP_024352222.1">
    <property type="nucleotide sequence ID" value="XM_024493308.1"/>
</dbReference>
<dbReference type="Gene3D" id="2.60.40.60">
    <property type="entry name" value="Cadherins"/>
    <property type="match status" value="3"/>
</dbReference>
<dbReference type="PANTHER" id="PTHR24028:SF146">
    <property type="entry name" value="CADHERIN 96CB, ISOFORM D-RELATED"/>
    <property type="match status" value="1"/>
</dbReference>
<dbReference type="EMBL" id="APAU02000024">
    <property type="protein sequence ID" value="EUB61026.1"/>
    <property type="molecule type" value="Genomic_DNA"/>
</dbReference>
<dbReference type="InterPro" id="IPR002126">
    <property type="entry name" value="Cadherin-like_dom"/>
</dbReference>
<keyword evidence="4 8" id="KW-0106">Calcium</keyword>
<protein>
    <submittedName>
        <fullName evidence="12">Protocadherin gamma-A4</fullName>
    </submittedName>
</protein>
<dbReference type="KEGG" id="egl:EGR_04059"/>
<evidence type="ECO:0000256" key="5">
    <source>
        <dbReference type="ARBA" id="ARBA00022989"/>
    </source>
</evidence>